<dbReference type="Gene3D" id="3.30.360.10">
    <property type="entry name" value="Dihydrodipicolinate Reductase, domain 2"/>
    <property type="match status" value="1"/>
</dbReference>
<dbReference type="GO" id="GO:0004412">
    <property type="term" value="F:homoserine dehydrogenase activity"/>
    <property type="evidence" value="ECO:0007669"/>
    <property type="project" value="UniProtKB-EC"/>
</dbReference>
<comment type="pathway">
    <text evidence="2 14">Amino-acid biosynthesis; L-methionine biosynthesis via de novo pathway; L-homoserine from L-aspartate: step 3/3.</text>
</comment>
<dbReference type="InterPro" id="IPR001342">
    <property type="entry name" value="HDH_cat"/>
</dbReference>
<dbReference type="InterPro" id="IPR022697">
    <property type="entry name" value="HDH_short"/>
</dbReference>
<feature type="binding site" evidence="13">
    <location>
        <position position="190"/>
    </location>
    <ligand>
        <name>L-homoserine</name>
        <dbReference type="ChEBI" id="CHEBI:57476"/>
    </ligand>
</feature>
<keyword evidence="8 14" id="KW-0560">Oxidoreductase</keyword>
<evidence type="ECO:0000256" key="6">
    <source>
        <dbReference type="ARBA" id="ARBA00022605"/>
    </source>
</evidence>
<keyword evidence="7 14" id="KW-0791">Threonine biosynthesis</keyword>
<evidence type="ECO:0000256" key="11">
    <source>
        <dbReference type="ARBA" id="ARBA00048841"/>
    </source>
</evidence>
<comment type="catalytic activity">
    <reaction evidence="11">
        <text>L-homoserine + NADP(+) = L-aspartate 4-semialdehyde + NADPH + H(+)</text>
        <dbReference type="Rhea" id="RHEA:15761"/>
        <dbReference type="ChEBI" id="CHEBI:15378"/>
        <dbReference type="ChEBI" id="CHEBI:57476"/>
        <dbReference type="ChEBI" id="CHEBI:57783"/>
        <dbReference type="ChEBI" id="CHEBI:58349"/>
        <dbReference type="ChEBI" id="CHEBI:537519"/>
        <dbReference type="EC" id="1.1.1.3"/>
    </reaction>
    <physiologicalReaction direction="right-to-left" evidence="11">
        <dbReference type="Rhea" id="RHEA:15763"/>
    </physiologicalReaction>
</comment>
<dbReference type="EC" id="1.1.1.3" evidence="4 14"/>
<evidence type="ECO:0000256" key="12">
    <source>
        <dbReference type="PIRSR" id="PIRSR036497-1"/>
    </source>
</evidence>
<evidence type="ECO:0000256" key="3">
    <source>
        <dbReference type="ARBA" id="ARBA00006753"/>
    </source>
</evidence>
<feature type="binding site" evidence="13">
    <location>
        <begin position="10"/>
        <end position="15"/>
    </location>
    <ligand>
        <name>NADP(+)</name>
        <dbReference type="ChEBI" id="CHEBI:58349"/>
    </ligand>
</feature>
<keyword evidence="19" id="KW-1185">Reference proteome</keyword>
<organism evidence="18 19">
    <name type="scientific">Lentihominibacter faecis</name>
    <dbReference type="NCBI Taxonomy" id="2764712"/>
    <lineage>
        <taxon>Bacteria</taxon>
        <taxon>Bacillati</taxon>
        <taxon>Bacillota</taxon>
        <taxon>Clostridia</taxon>
        <taxon>Peptostreptococcales</taxon>
        <taxon>Anaerovoracaceae</taxon>
        <taxon>Lentihominibacter</taxon>
    </lineage>
</organism>
<reference evidence="18" key="1">
    <citation type="submission" date="2020-08" db="EMBL/GenBank/DDBJ databases">
        <authorList>
            <person name="Liu C."/>
            <person name="Sun Q."/>
        </authorList>
    </citation>
    <scope>NUCLEOTIDE SEQUENCE</scope>
    <source>
        <strain evidence="18">BX16</strain>
    </source>
</reference>
<dbReference type="PANTHER" id="PTHR43331:SF1">
    <property type="entry name" value="HOMOSERINE DEHYDROGENASE"/>
    <property type="match status" value="1"/>
</dbReference>
<feature type="domain" description="Homoserine dehydrogenase catalytic" evidence="16">
    <location>
        <begin position="137"/>
        <end position="316"/>
    </location>
</feature>
<feature type="active site" description="Proton donor" evidence="12">
    <location>
        <position position="205"/>
    </location>
</feature>
<dbReference type="AlphaFoldDB" id="A0A923SRV2"/>
<evidence type="ECO:0000256" key="13">
    <source>
        <dbReference type="PIRSR" id="PIRSR036497-2"/>
    </source>
</evidence>
<dbReference type="SUPFAM" id="SSF55347">
    <property type="entry name" value="Glyceraldehyde-3-phosphate dehydrogenase-like, C-terminal domain"/>
    <property type="match status" value="1"/>
</dbReference>
<evidence type="ECO:0000256" key="4">
    <source>
        <dbReference type="ARBA" id="ARBA00013213"/>
    </source>
</evidence>
<dbReference type="RefSeq" id="WP_249287144.1">
    <property type="nucleotide sequence ID" value="NZ_JACRWC010000092.1"/>
</dbReference>
<comment type="similarity">
    <text evidence="3 15">Belongs to the homoserine dehydrogenase family.</text>
</comment>
<dbReference type="PROSITE" id="PS01042">
    <property type="entry name" value="HOMOSER_DHGENASE"/>
    <property type="match status" value="1"/>
</dbReference>
<accession>A0A923SRV2</accession>
<keyword evidence="13 14" id="KW-0521">NADP</keyword>
<evidence type="ECO:0000259" key="16">
    <source>
        <dbReference type="Pfam" id="PF00742"/>
    </source>
</evidence>
<evidence type="ECO:0000256" key="8">
    <source>
        <dbReference type="ARBA" id="ARBA00023002"/>
    </source>
</evidence>
<evidence type="ECO:0000256" key="7">
    <source>
        <dbReference type="ARBA" id="ARBA00022697"/>
    </source>
</evidence>
<evidence type="ECO:0000313" key="18">
    <source>
        <dbReference type="EMBL" id="MBC5999755.1"/>
    </source>
</evidence>
<dbReference type="FunFam" id="3.30.360.10:FF:000005">
    <property type="entry name" value="Homoserine dehydrogenase"/>
    <property type="match status" value="1"/>
</dbReference>
<dbReference type="Proteomes" id="UP000644115">
    <property type="component" value="Unassembled WGS sequence"/>
</dbReference>
<dbReference type="PANTHER" id="PTHR43331">
    <property type="entry name" value="HOMOSERINE DEHYDROGENASE"/>
    <property type="match status" value="1"/>
</dbReference>
<proteinExistence type="inferred from homology"/>
<dbReference type="GO" id="GO:0050661">
    <property type="term" value="F:NADP binding"/>
    <property type="evidence" value="ECO:0007669"/>
    <property type="project" value="InterPro"/>
</dbReference>
<keyword evidence="6 14" id="KW-0028">Amino-acid biosynthesis</keyword>
<dbReference type="Pfam" id="PF03447">
    <property type="entry name" value="NAD_binding_3"/>
    <property type="match status" value="1"/>
</dbReference>
<evidence type="ECO:0000256" key="2">
    <source>
        <dbReference type="ARBA" id="ARBA00005062"/>
    </source>
</evidence>
<protein>
    <recommendedName>
        <fullName evidence="5 14">Homoserine dehydrogenase</fullName>
        <ecNumber evidence="4 14">1.1.1.3</ecNumber>
    </recommendedName>
</protein>
<sequence>MKTIKIGLLGLGNIGTGTYKTLEMNRSEIESTLNAKVEIVKILERDTERDRGITVPKEKFTSDPDEIFQDPEIDIVIELLGGIEPATTFMLSALKNGKHVVTANKAALAANYHELINTAKENNVILRFEASVGGGIPILGTLTGPLRANKFEEVMGILNGTTNYILTMMTKEGLDYETALKDAQEQGFAEADPTADVEGIDAANKLTILMALMFDKYVAPKDIPTTGITEITKEKIEEARSNGCKIKLIAHAWRDENDEIKYEVRPMYISATHPLANINKEFNAVFVKGNAVDDVMFYGKGAGPLPTGSAVLGDVIDISMMILK</sequence>
<evidence type="ECO:0000313" key="19">
    <source>
        <dbReference type="Proteomes" id="UP000644115"/>
    </source>
</evidence>
<dbReference type="SUPFAM" id="SSF51735">
    <property type="entry name" value="NAD(P)-binding Rossmann-fold domains"/>
    <property type="match status" value="1"/>
</dbReference>
<dbReference type="EMBL" id="JACRWC010000092">
    <property type="protein sequence ID" value="MBC5999755.1"/>
    <property type="molecule type" value="Genomic_DNA"/>
</dbReference>
<dbReference type="GO" id="GO:0009086">
    <property type="term" value="P:methionine biosynthetic process"/>
    <property type="evidence" value="ECO:0007669"/>
    <property type="project" value="UniProtKB-KW"/>
</dbReference>
<evidence type="ECO:0000256" key="14">
    <source>
        <dbReference type="RuleBase" id="RU000579"/>
    </source>
</evidence>
<keyword evidence="9" id="KW-0915">Sodium</keyword>
<gene>
    <name evidence="18" type="ORF">H8876_07050</name>
</gene>
<evidence type="ECO:0000256" key="15">
    <source>
        <dbReference type="RuleBase" id="RU004171"/>
    </source>
</evidence>
<dbReference type="NCBIfam" id="NF004976">
    <property type="entry name" value="PRK06349.1"/>
    <property type="match status" value="1"/>
</dbReference>
<dbReference type="PIRSF" id="PIRSF036497">
    <property type="entry name" value="HDH_short"/>
    <property type="match status" value="1"/>
</dbReference>
<comment type="caution">
    <text evidence="18">The sequence shown here is derived from an EMBL/GenBank/DDBJ whole genome shotgun (WGS) entry which is preliminary data.</text>
</comment>
<evidence type="ECO:0000256" key="5">
    <source>
        <dbReference type="ARBA" id="ARBA00013376"/>
    </source>
</evidence>
<dbReference type="Pfam" id="PF00742">
    <property type="entry name" value="Homoserine_dh"/>
    <property type="match status" value="1"/>
</dbReference>
<evidence type="ECO:0000256" key="10">
    <source>
        <dbReference type="ARBA" id="ARBA00023167"/>
    </source>
</evidence>
<evidence type="ECO:0000259" key="17">
    <source>
        <dbReference type="Pfam" id="PF03447"/>
    </source>
</evidence>
<dbReference type="InterPro" id="IPR019811">
    <property type="entry name" value="HDH_CS"/>
</dbReference>
<name>A0A923SRV2_9FIRM</name>
<dbReference type="InterPro" id="IPR005106">
    <property type="entry name" value="Asp/hSer_DH_NAD-bd"/>
</dbReference>
<keyword evidence="10 14" id="KW-0486">Methionine biosynthesis</keyword>
<dbReference type="Gene3D" id="3.40.50.720">
    <property type="entry name" value="NAD(P)-binding Rossmann-like Domain"/>
    <property type="match status" value="1"/>
</dbReference>
<feature type="binding site" evidence="13">
    <location>
        <position position="105"/>
    </location>
    <ligand>
        <name>NADPH</name>
        <dbReference type="ChEBI" id="CHEBI:57783"/>
    </ligand>
</feature>
<dbReference type="GO" id="GO:0009088">
    <property type="term" value="P:threonine biosynthetic process"/>
    <property type="evidence" value="ECO:0007669"/>
    <property type="project" value="UniProtKB-KW"/>
</dbReference>
<evidence type="ECO:0000256" key="9">
    <source>
        <dbReference type="ARBA" id="ARBA00023053"/>
    </source>
</evidence>
<comment type="pathway">
    <text evidence="1 14">Amino-acid biosynthesis; L-threonine biosynthesis; L-threonine from L-aspartate: step 3/5.</text>
</comment>
<feature type="domain" description="Aspartate/homoserine dehydrogenase NAD-binding" evidence="17">
    <location>
        <begin position="10"/>
        <end position="129"/>
    </location>
</feature>
<evidence type="ECO:0000256" key="1">
    <source>
        <dbReference type="ARBA" id="ARBA00005056"/>
    </source>
</evidence>
<dbReference type="InterPro" id="IPR036291">
    <property type="entry name" value="NAD(P)-bd_dom_sf"/>
</dbReference>